<dbReference type="OrthoDB" id="685237at2759"/>
<name>A0A6P5EVF3_ANACO</name>
<keyword evidence="1" id="KW-1185">Reference proteome</keyword>
<dbReference type="Gramene" id="Aco014012.1.mrna1">
    <property type="protein sequence ID" value="Aco014012.1.mrna1.cds1"/>
    <property type="gene ID" value="Aco014012.1.path1"/>
</dbReference>
<reference evidence="1" key="1">
    <citation type="journal article" date="2015" name="Nat. Genet.">
        <title>The pineapple genome and the evolution of CAM photosynthesis.</title>
        <authorList>
            <person name="Ming R."/>
            <person name="VanBuren R."/>
            <person name="Wai C.M."/>
            <person name="Tang H."/>
            <person name="Schatz M.C."/>
            <person name="Bowers J.E."/>
            <person name="Lyons E."/>
            <person name="Wang M.L."/>
            <person name="Chen J."/>
            <person name="Biggers E."/>
            <person name="Zhang J."/>
            <person name="Huang L."/>
            <person name="Zhang L."/>
            <person name="Miao W."/>
            <person name="Zhang J."/>
            <person name="Ye Z."/>
            <person name="Miao C."/>
            <person name="Lin Z."/>
            <person name="Wang H."/>
            <person name="Zhou H."/>
            <person name="Yim W.C."/>
            <person name="Priest H.D."/>
            <person name="Zheng C."/>
            <person name="Woodhouse M."/>
            <person name="Edger P.P."/>
            <person name="Guyot R."/>
            <person name="Guo H.B."/>
            <person name="Guo H."/>
            <person name="Zheng G."/>
            <person name="Singh R."/>
            <person name="Sharma A."/>
            <person name="Min X."/>
            <person name="Zheng Y."/>
            <person name="Lee H."/>
            <person name="Gurtowski J."/>
            <person name="Sedlazeck F.J."/>
            <person name="Harkess A."/>
            <person name="McKain M.R."/>
            <person name="Liao Z."/>
            <person name="Fang J."/>
            <person name="Liu J."/>
            <person name="Zhang X."/>
            <person name="Zhang Q."/>
            <person name="Hu W."/>
            <person name="Qin Y."/>
            <person name="Wang K."/>
            <person name="Chen L.Y."/>
            <person name="Shirley N."/>
            <person name="Lin Y.R."/>
            <person name="Liu L.Y."/>
            <person name="Hernandez A.G."/>
            <person name="Wright C.L."/>
            <person name="Bulone V."/>
            <person name="Tuskan G.A."/>
            <person name="Heath K."/>
            <person name="Zee F."/>
            <person name="Moore P.H."/>
            <person name="Sunkar R."/>
            <person name="Leebens-Mack J.H."/>
            <person name="Mockler T."/>
            <person name="Bennetzen J.L."/>
            <person name="Freeling M."/>
            <person name="Sankoff D."/>
            <person name="Paterson A.H."/>
            <person name="Zhu X."/>
            <person name="Yang X."/>
            <person name="Smith J.A."/>
            <person name="Cushman J.C."/>
            <person name="Paull R.E."/>
            <person name="Yu Q."/>
        </authorList>
    </citation>
    <scope>NUCLEOTIDE SEQUENCE [LARGE SCALE GENOMIC DNA]</scope>
    <source>
        <strain evidence="1">cv. F153</strain>
    </source>
</reference>
<reference evidence="2" key="2">
    <citation type="submission" date="2025-08" db="UniProtKB">
        <authorList>
            <consortium name="RefSeq"/>
        </authorList>
    </citation>
    <scope>IDENTIFICATION</scope>
</reference>
<dbReference type="PANTHER" id="PTHR33593:SF2">
    <property type="entry name" value="ANKYRIN REPEAT_KH DOMAIN PROTEIN (DUF1442)"/>
    <property type="match status" value="1"/>
</dbReference>
<dbReference type="Proteomes" id="UP000515123">
    <property type="component" value="Linkage group 3"/>
</dbReference>
<gene>
    <name evidence="2" type="primary">LOC109707975</name>
</gene>
<organism evidence="1 2">
    <name type="scientific">Ananas comosus</name>
    <name type="common">Pineapple</name>
    <name type="synonym">Ananas ananas</name>
    <dbReference type="NCBI Taxonomy" id="4615"/>
    <lineage>
        <taxon>Eukaryota</taxon>
        <taxon>Viridiplantae</taxon>
        <taxon>Streptophyta</taxon>
        <taxon>Embryophyta</taxon>
        <taxon>Tracheophyta</taxon>
        <taxon>Spermatophyta</taxon>
        <taxon>Magnoliopsida</taxon>
        <taxon>Liliopsida</taxon>
        <taxon>Poales</taxon>
        <taxon>Bromeliaceae</taxon>
        <taxon>Bromelioideae</taxon>
        <taxon>Ananas</taxon>
    </lineage>
</organism>
<dbReference type="AlphaFoldDB" id="A0A6P5EVF3"/>
<dbReference type="GeneID" id="109707975"/>
<accession>A0A6P5EVF3</accession>
<dbReference type="RefSeq" id="XP_020085115.1">
    <property type="nucleotide sequence ID" value="XM_020229526.1"/>
</dbReference>
<sequence>MKLVWCPEMASKAYIDGVKTLAERELADTDVAELVSAMAGGWNAQLIVEAPAPAPHDVAAITLALSAAARHTGARYVCVYPDRNSAAEHPAEVVVGEAAEAMGGLEGVDLLVVDARRGDAAAAVAAARPGPRGMVVVQHHAGRRRGCGGGGVALVPAVDSARGSGHGRGARVPTLISFWIIFMSYVNMPAQQQNLSPNTDIS</sequence>
<dbReference type="PANTHER" id="PTHR33593">
    <property type="entry name" value="DUF1442 FAMILY PROTEIN"/>
    <property type="match status" value="1"/>
</dbReference>
<evidence type="ECO:0000313" key="2">
    <source>
        <dbReference type="RefSeq" id="XP_020085115.1"/>
    </source>
</evidence>
<proteinExistence type="predicted"/>
<protein>
    <submittedName>
        <fullName evidence="2">Uncharacterized protein LOC109707975</fullName>
    </submittedName>
</protein>
<dbReference type="Pfam" id="PF07279">
    <property type="entry name" value="DUF1442"/>
    <property type="match status" value="1"/>
</dbReference>
<evidence type="ECO:0000313" key="1">
    <source>
        <dbReference type="Proteomes" id="UP000515123"/>
    </source>
</evidence>
<dbReference type="InterPro" id="IPR009902">
    <property type="entry name" value="DUF1442"/>
</dbReference>